<feature type="transmembrane region" description="Helical" evidence="1">
    <location>
        <begin position="38"/>
        <end position="59"/>
    </location>
</feature>
<dbReference type="Proteomes" id="UP000264313">
    <property type="component" value="Unassembled WGS sequence"/>
</dbReference>
<gene>
    <name evidence="2" type="ORF">DCW48_00260</name>
</gene>
<dbReference type="Pfam" id="PF11137">
    <property type="entry name" value="DUF2909"/>
    <property type="match status" value="1"/>
</dbReference>
<proteinExistence type="predicted"/>
<name>A0A351R7Z5_9PROT</name>
<keyword evidence="1" id="KW-1133">Transmembrane helix</keyword>
<evidence type="ECO:0000313" key="3">
    <source>
        <dbReference type="Proteomes" id="UP000264313"/>
    </source>
</evidence>
<dbReference type="AlphaFoldDB" id="A0A351R7Z5"/>
<reference evidence="2 3" key="1">
    <citation type="journal article" date="2018" name="Nat. Biotechnol.">
        <title>A standardized bacterial taxonomy based on genome phylogeny substantially revises the tree of life.</title>
        <authorList>
            <person name="Parks D.H."/>
            <person name="Chuvochina M."/>
            <person name="Waite D.W."/>
            <person name="Rinke C."/>
            <person name="Skarshewski A."/>
            <person name="Chaumeil P.A."/>
            <person name="Hugenholtz P."/>
        </authorList>
    </citation>
    <scope>NUCLEOTIDE SEQUENCE [LARGE SCALE GENOMIC DNA]</scope>
    <source>
        <strain evidence="2">UBA9958</strain>
    </source>
</reference>
<feature type="transmembrane region" description="Helical" evidence="1">
    <location>
        <begin position="6"/>
        <end position="26"/>
    </location>
</feature>
<dbReference type="STRING" id="1132855.GCA_000384255_02325"/>
<dbReference type="EMBL" id="DNAA01000008">
    <property type="protein sequence ID" value="HBA08166.1"/>
    <property type="molecule type" value="Genomic_DNA"/>
</dbReference>
<dbReference type="NCBIfam" id="NF033233">
    <property type="entry name" value="twin_helix"/>
    <property type="match status" value="1"/>
</dbReference>
<accession>A0A351R7Z5</accession>
<dbReference type="InterPro" id="IPR021313">
    <property type="entry name" value="DUF2909"/>
</dbReference>
<protein>
    <submittedName>
        <fullName evidence="2">Twin transmembrane helix small protein</fullName>
    </submittedName>
</protein>
<organism evidence="2 3">
    <name type="scientific">Methylotenera mobilis</name>
    <dbReference type="NCBI Taxonomy" id="359408"/>
    <lineage>
        <taxon>Bacteria</taxon>
        <taxon>Pseudomonadati</taxon>
        <taxon>Pseudomonadota</taxon>
        <taxon>Betaproteobacteria</taxon>
        <taxon>Nitrosomonadales</taxon>
        <taxon>Methylophilaceae</taxon>
        <taxon>Methylotenera</taxon>
    </lineage>
</organism>
<evidence type="ECO:0000256" key="1">
    <source>
        <dbReference type="SAM" id="Phobius"/>
    </source>
</evidence>
<sequence length="67" mass="7450">MIFKVVIVLVLFVIVASLFSALYFLAKDKDAGVRTAKALTVRIGLSVALFVFLLIGYYFNWIPHASV</sequence>
<keyword evidence="1 2" id="KW-0812">Transmembrane</keyword>
<comment type="caution">
    <text evidence="2">The sequence shown here is derived from an EMBL/GenBank/DDBJ whole genome shotgun (WGS) entry which is preliminary data.</text>
</comment>
<evidence type="ECO:0000313" key="2">
    <source>
        <dbReference type="EMBL" id="HBA08166.1"/>
    </source>
</evidence>
<keyword evidence="1" id="KW-0472">Membrane</keyword>